<comment type="caution">
    <text evidence="1">The sequence shown here is derived from an EMBL/GenBank/DDBJ whole genome shotgun (WGS) entry which is preliminary data.</text>
</comment>
<dbReference type="Proteomes" id="UP001162060">
    <property type="component" value="Unassembled WGS sequence"/>
</dbReference>
<sequence length="59" mass="6321">MCDNDGNKRKNALEALQCNMDVEGYGNECASDSDSDVARTGAAEGMEIMLNDVDVYASI</sequence>
<dbReference type="EMBL" id="CAKLBY020000380">
    <property type="protein sequence ID" value="CAK7947737.1"/>
    <property type="molecule type" value="Genomic_DNA"/>
</dbReference>
<proteinExistence type="predicted"/>
<reference evidence="1" key="1">
    <citation type="submission" date="2024-01" db="EMBL/GenBank/DDBJ databases">
        <authorList>
            <person name="Webb A."/>
        </authorList>
    </citation>
    <scope>NUCLEOTIDE SEQUENCE</scope>
    <source>
        <strain evidence="1">Pm1</strain>
    </source>
</reference>
<evidence type="ECO:0000313" key="2">
    <source>
        <dbReference type="Proteomes" id="UP001162060"/>
    </source>
</evidence>
<protein>
    <submittedName>
        <fullName evidence="1">Uncharacterized protein</fullName>
    </submittedName>
</protein>
<organism evidence="1 2">
    <name type="scientific">Peronospora matthiolae</name>
    <dbReference type="NCBI Taxonomy" id="2874970"/>
    <lineage>
        <taxon>Eukaryota</taxon>
        <taxon>Sar</taxon>
        <taxon>Stramenopiles</taxon>
        <taxon>Oomycota</taxon>
        <taxon>Peronosporomycetes</taxon>
        <taxon>Peronosporales</taxon>
        <taxon>Peronosporaceae</taxon>
        <taxon>Peronospora</taxon>
    </lineage>
</organism>
<dbReference type="AlphaFoldDB" id="A0AAV1VN86"/>
<accession>A0AAV1VN86</accession>
<evidence type="ECO:0000313" key="1">
    <source>
        <dbReference type="EMBL" id="CAK7947737.1"/>
    </source>
</evidence>
<name>A0AAV1VN86_9STRA</name>
<gene>
    <name evidence="1" type="ORF">PM001_LOCUS32887</name>
</gene>